<dbReference type="AlphaFoldDB" id="E2BVY2"/>
<dbReference type="GO" id="GO:0003676">
    <property type="term" value="F:nucleic acid binding"/>
    <property type="evidence" value="ECO:0007669"/>
    <property type="project" value="InterPro"/>
</dbReference>
<dbReference type="InParanoid" id="E2BVY2"/>
<proteinExistence type="predicted"/>
<evidence type="ECO:0008006" key="3">
    <source>
        <dbReference type="Google" id="ProtNLM"/>
    </source>
</evidence>
<keyword evidence="2" id="KW-1185">Reference proteome</keyword>
<dbReference type="PANTHER" id="PTHR47326:SF1">
    <property type="entry name" value="HTH PSQ-TYPE DOMAIN-CONTAINING PROTEIN"/>
    <property type="match status" value="1"/>
</dbReference>
<feature type="non-terminal residue" evidence="1">
    <location>
        <position position="86"/>
    </location>
</feature>
<organism evidence="2">
    <name type="scientific">Harpegnathos saltator</name>
    <name type="common">Jerdon's jumping ant</name>
    <dbReference type="NCBI Taxonomy" id="610380"/>
    <lineage>
        <taxon>Eukaryota</taxon>
        <taxon>Metazoa</taxon>
        <taxon>Ecdysozoa</taxon>
        <taxon>Arthropoda</taxon>
        <taxon>Hexapoda</taxon>
        <taxon>Insecta</taxon>
        <taxon>Pterygota</taxon>
        <taxon>Neoptera</taxon>
        <taxon>Endopterygota</taxon>
        <taxon>Hymenoptera</taxon>
        <taxon>Apocrita</taxon>
        <taxon>Aculeata</taxon>
        <taxon>Formicoidea</taxon>
        <taxon>Formicidae</taxon>
        <taxon>Ponerinae</taxon>
        <taxon>Ponerini</taxon>
        <taxon>Harpegnathos</taxon>
    </lineage>
</organism>
<sequence length="86" mass="10653">IHRILVKEKWHPFKIKITQELSEGDFDRRNEFCDEMMCQYDDNNNFFDHIIFSDEASFELNGVVNQHNCRYWSDENPYWMRSIRMQ</sequence>
<dbReference type="InterPro" id="IPR036397">
    <property type="entry name" value="RNaseH_sf"/>
</dbReference>
<dbReference type="PANTHER" id="PTHR47326">
    <property type="entry name" value="TRANSPOSABLE ELEMENT TC3 TRANSPOSASE-LIKE PROTEIN"/>
    <property type="match status" value="1"/>
</dbReference>
<dbReference type="STRING" id="610380.E2BVY2"/>
<reference evidence="1 2" key="1">
    <citation type="journal article" date="2010" name="Science">
        <title>Genomic comparison of the ants Camponotus floridanus and Harpegnathos saltator.</title>
        <authorList>
            <person name="Bonasio R."/>
            <person name="Zhang G."/>
            <person name="Ye C."/>
            <person name="Mutti N.S."/>
            <person name="Fang X."/>
            <person name="Qin N."/>
            <person name="Donahue G."/>
            <person name="Yang P."/>
            <person name="Li Q."/>
            <person name="Li C."/>
            <person name="Zhang P."/>
            <person name="Huang Z."/>
            <person name="Berger S.L."/>
            <person name="Reinberg D."/>
            <person name="Wang J."/>
            <person name="Liebig J."/>
        </authorList>
    </citation>
    <scope>NUCLEOTIDE SEQUENCE [LARGE SCALE GENOMIC DNA]</scope>
    <source>
        <strain evidence="1 2">R22 G/1</strain>
    </source>
</reference>
<dbReference type="Proteomes" id="UP000008237">
    <property type="component" value="Unassembled WGS sequence"/>
</dbReference>
<evidence type="ECO:0000313" key="1">
    <source>
        <dbReference type="EMBL" id="EFN80150.1"/>
    </source>
</evidence>
<gene>
    <name evidence="1" type="ORF">EAI_04514</name>
</gene>
<dbReference type="OMA" id="MRSIRMQ"/>
<dbReference type="EMBL" id="GL451071">
    <property type="protein sequence ID" value="EFN80150.1"/>
    <property type="molecule type" value="Genomic_DNA"/>
</dbReference>
<dbReference type="Gene3D" id="3.30.420.10">
    <property type="entry name" value="Ribonuclease H-like superfamily/Ribonuclease H"/>
    <property type="match status" value="1"/>
</dbReference>
<name>E2BVY2_HARSA</name>
<feature type="non-terminal residue" evidence="1">
    <location>
        <position position="1"/>
    </location>
</feature>
<accession>E2BVY2</accession>
<evidence type="ECO:0000313" key="2">
    <source>
        <dbReference type="Proteomes" id="UP000008237"/>
    </source>
</evidence>
<protein>
    <recommendedName>
        <fullName evidence="3">Histone-lysine N-methyltransferase SETMAR</fullName>
    </recommendedName>
</protein>